<name>A0A6P8ATR5_PYRGI</name>
<dbReference type="KEGG" id="pgri:PgNI_09718"/>
<evidence type="ECO:0000313" key="4">
    <source>
        <dbReference type="RefSeq" id="XP_030978306.1"/>
    </source>
</evidence>
<reference evidence="4" key="1">
    <citation type="journal article" date="2019" name="Mol. Biol. Evol.">
        <title>Blast fungal genomes show frequent chromosomal changes, gene gains and losses, and effector gene turnover.</title>
        <authorList>
            <person name="Gomez Luciano L.B."/>
            <person name="Jason Tsai I."/>
            <person name="Chuma I."/>
            <person name="Tosa Y."/>
            <person name="Chen Y.H."/>
            <person name="Li J.Y."/>
            <person name="Li M.Y."/>
            <person name="Jade Lu M.Y."/>
            <person name="Nakayashiki H."/>
            <person name="Li W.H."/>
        </authorList>
    </citation>
    <scope>NUCLEOTIDE SEQUENCE</scope>
    <source>
        <strain evidence="4">NI907</strain>
    </source>
</reference>
<feature type="region of interest" description="Disordered" evidence="2">
    <location>
        <begin position="1"/>
        <end position="93"/>
    </location>
</feature>
<feature type="compositionally biased region" description="Basic and acidic residues" evidence="2">
    <location>
        <begin position="1"/>
        <end position="62"/>
    </location>
</feature>
<organism evidence="3 4">
    <name type="scientific">Pyricularia grisea</name>
    <name type="common">Crabgrass-specific blast fungus</name>
    <name type="synonym">Magnaporthe grisea</name>
    <dbReference type="NCBI Taxonomy" id="148305"/>
    <lineage>
        <taxon>Eukaryota</taxon>
        <taxon>Fungi</taxon>
        <taxon>Dikarya</taxon>
        <taxon>Ascomycota</taxon>
        <taxon>Pezizomycotina</taxon>
        <taxon>Sordariomycetes</taxon>
        <taxon>Sordariomycetidae</taxon>
        <taxon>Magnaporthales</taxon>
        <taxon>Pyriculariaceae</taxon>
        <taxon>Pyricularia</taxon>
    </lineage>
</organism>
<feature type="compositionally biased region" description="Basic and acidic residues" evidence="2">
    <location>
        <begin position="111"/>
        <end position="139"/>
    </location>
</feature>
<dbReference type="GeneID" id="41964608"/>
<dbReference type="RefSeq" id="XP_030978306.1">
    <property type="nucleotide sequence ID" value="XM_031129700.1"/>
</dbReference>
<feature type="coiled-coil region" evidence="1">
    <location>
        <begin position="144"/>
        <end position="171"/>
    </location>
</feature>
<evidence type="ECO:0000256" key="1">
    <source>
        <dbReference type="SAM" id="Coils"/>
    </source>
</evidence>
<sequence length="687" mass="79373">MSSNRDGYREWDRDRDRERDRERDKERAYRDYRHPNNRDDRRDRDPNDRRDHESGLEQERSARFSSTRTGFDSTVPLSAHSSVTSESNPPPYKKVADVMRKMLQLQNKRTPIQDRKSAVERHIKEKEDMYQKTRSKHIEYPSLSETQDNYIRRLRQELKELEGELGKIDEELSHMCSSFATSLLNSLPEMQKNENALALSTLESRCGNIEKGLEATLKAHKFAGENQHKQQLEDELKAHKAALNTQSEQILRDDCKTLQAKLRDEFKQTLEAHQASLNAHAEQKLEESRQALQEALRDEFKQTLEAHQASLNAHAELKLEESRQALQEALRDEFKKGLDAHKATLDAYVEHKLEEDRQTLRVEFAKSRQAEVEAEPQQKHGAGKELQTGVTKALEQIATLGNRIKQMEEGQEDISSFGGLLENFKGRLNSSEQSRTDLSVKISTMENTLSELQRDFSSVRNSFESRLDDSEKSSQEQSEQIKSVQNILRGCHNGVEFMITNTIQQIGILIDKANERIAVLERISAQRSEAVQVDSRISGEANGQVQEGFNVDHQKSIANMDEKYRNFVKDVNDRHEKLEETFQDKYSKLGETVQEKYTLLVKTIEDNYKNLNNICWGLEEQYQNVNSKDLFQRIIAEASNMLPNSVGNLSTEVNRLNCRLAGIEQQMVNQNLPDQKVRKRQRTIDDE</sequence>
<dbReference type="Proteomes" id="UP000515153">
    <property type="component" value="Unplaced"/>
</dbReference>
<feature type="region of interest" description="Disordered" evidence="2">
    <location>
        <begin position="105"/>
        <end position="141"/>
    </location>
</feature>
<evidence type="ECO:0000256" key="2">
    <source>
        <dbReference type="SAM" id="MobiDB-lite"/>
    </source>
</evidence>
<keyword evidence="1" id="KW-0175">Coiled coil</keyword>
<dbReference type="AlphaFoldDB" id="A0A6P8ATR5"/>
<dbReference type="Gene3D" id="1.20.5.340">
    <property type="match status" value="1"/>
</dbReference>
<accession>A0A6P8ATR5</accession>
<protein>
    <submittedName>
        <fullName evidence="4">Uncharacterized protein</fullName>
    </submittedName>
</protein>
<feature type="compositionally biased region" description="Polar residues" evidence="2">
    <location>
        <begin position="63"/>
        <end position="87"/>
    </location>
</feature>
<feature type="coiled-coil region" evidence="1">
    <location>
        <begin position="222"/>
        <end position="332"/>
    </location>
</feature>
<gene>
    <name evidence="4" type="ORF">PgNI_09718</name>
</gene>
<reference evidence="4" key="3">
    <citation type="submission" date="2025-08" db="UniProtKB">
        <authorList>
            <consortium name="RefSeq"/>
        </authorList>
    </citation>
    <scope>IDENTIFICATION</scope>
    <source>
        <strain evidence="4">NI907</strain>
    </source>
</reference>
<keyword evidence="3" id="KW-1185">Reference proteome</keyword>
<evidence type="ECO:0000313" key="3">
    <source>
        <dbReference type="Proteomes" id="UP000515153"/>
    </source>
</evidence>
<proteinExistence type="predicted"/>
<reference evidence="4" key="2">
    <citation type="submission" date="2019-10" db="EMBL/GenBank/DDBJ databases">
        <authorList>
            <consortium name="NCBI Genome Project"/>
        </authorList>
    </citation>
    <scope>NUCLEOTIDE SEQUENCE</scope>
    <source>
        <strain evidence="4">NI907</strain>
    </source>
</reference>